<protein>
    <recommendedName>
        <fullName evidence="9">Protein kinase domain-containing protein</fullName>
    </recommendedName>
</protein>
<reference evidence="10" key="2">
    <citation type="submission" date="2017-05" db="UniProtKB">
        <authorList>
            <consortium name="EnsemblMetazoa"/>
        </authorList>
    </citation>
    <scope>IDENTIFICATION</scope>
</reference>
<dbReference type="GO" id="GO:0005634">
    <property type="term" value="C:nucleus"/>
    <property type="evidence" value="ECO:0007669"/>
    <property type="project" value="TreeGrafter"/>
</dbReference>
<sequence>MNLMDLLLADALAAGMARQAAEANRPPPDNFFIIPPDAQAWRKLYSTCKEENMVICVEVTDDSHPPSRRMQPHIVNLAREVPQIPFFRAKIGLGRTYDELRQDLGGIRFTPSVVILFFDDDGVRIKKAEGEEEIKMALRIGAFEKIIQDFIDQRMKLKLAEKFAEQLAGAMASDIARKRREAALEYEEKLRKEKAEKERKEKEAREKELEEERRKRIEAEKKAEEAKASEQKARLKSYAVDELMRMDLNNAKIRDIKDKMDDLGLSYAGCTSREDLIKKLTANVPSLKTKMDQTDGGGGRPSTSYVPSSYSSSQRHSSGILYSNKPTDTGPSDNGEVIKLRRKVEQLQGNIEEINVMRESLEDELARKNREIAALKSRGGGIGRVPLFGGGGGGGDSFTKVKELENELLETRMLYTCTLDDFEVLGVISRGKLAEGRSMMVVRAQCIKPGLPYPDRVYALKMLSGVHDTTTMTNARDQHKNEYEVLSSIPPHKNIVRLFAFFYDRPKAHPKLSRENCSEGIALCIMMEQLSQNMEYQLKPLRQTAGPNYSKVLGWLKDLLTGLQYLFTHYVLHRDLKLENLMLSGDILKIVDFGEAIKLEPDYKIPFDRPCSKGGNEAHLAPEILNQRTGRGRVLDYTKQPVWAAGVLAYELAGYQNPFSGSKDQRAYDERTLPRLTDTYSKTGRGQKFPPEFPNIVTSMLSFEPARRPTLSEALNKITKLV</sequence>
<dbReference type="InterPro" id="IPR000719">
    <property type="entry name" value="Prot_kinase_dom"/>
</dbReference>
<feature type="compositionally biased region" description="Low complexity" evidence="7">
    <location>
        <begin position="302"/>
        <end position="318"/>
    </location>
</feature>
<dbReference type="PANTHER" id="PTHR24345">
    <property type="entry name" value="SERINE/THREONINE-PROTEIN KINASE PLK"/>
    <property type="match status" value="1"/>
</dbReference>
<evidence type="ECO:0000256" key="6">
    <source>
        <dbReference type="SAM" id="Coils"/>
    </source>
</evidence>
<accession>A0A1X7UCT3</accession>
<feature type="coiled-coil region" evidence="6">
    <location>
        <begin position="337"/>
        <end position="378"/>
    </location>
</feature>
<dbReference type="KEGG" id="aqu:100631577"/>
<feature type="domain" description="Protein kinase" evidence="9">
    <location>
        <begin position="422"/>
        <end position="722"/>
    </location>
</feature>
<evidence type="ECO:0000256" key="1">
    <source>
        <dbReference type="ARBA" id="ARBA00022527"/>
    </source>
</evidence>
<dbReference type="GO" id="GO:0004674">
    <property type="term" value="F:protein serine/threonine kinase activity"/>
    <property type="evidence" value="ECO:0007669"/>
    <property type="project" value="UniProtKB-KW"/>
</dbReference>
<keyword evidence="1" id="KW-0723">Serine/threonine-protein kinase</keyword>
<feature type="chain" id="PRO_5010860509" description="Protein kinase domain-containing protein" evidence="8">
    <location>
        <begin position="24"/>
        <end position="722"/>
    </location>
</feature>
<keyword evidence="3" id="KW-0547">Nucleotide-binding</keyword>
<dbReference type="InterPro" id="IPR036249">
    <property type="entry name" value="Thioredoxin-like_sf"/>
</dbReference>
<dbReference type="SMART" id="SM00220">
    <property type="entry name" value="S_TKc"/>
    <property type="match status" value="1"/>
</dbReference>
<dbReference type="eggNOG" id="KOG4158">
    <property type="taxonomic scope" value="Eukaryota"/>
</dbReference>
<gene>
    <name evidence="10" type="primary">100631577</name>
</gene>
<feature type="region of interest" description="Disordered" evidence="7">
    <location>
        <begin position="191"/>
        <end position="231"/>
    </location>
</feature>
<dbReference type="InterPro" id="IPR008271">
    <property type="entry name" value="Ser/Thr_kinase_AS"/>
</dbReference>
<evidence type="ECO:0000313" key="11">
    <source>
        <dbReference type="Proteomes" id="UP000007879"/>
    </source>
</evidence>
<keyword evidence="4" id="KW-0418">Kinase</keyword>
<evidence type="ECO:0000256" key="7">
    <source>
        <dbReference type="SAM" id="MobiDB-lite"/>
    </source>
</evidence>
<keyword evidence="11" id="KW-1185">Reference proteome</keyword>
<organism evidence="10">
    <name type="scientific">Amphimedon queenslandica</name>
    <name type="common">Sponge</name>
    <dbReference type="NCBI Taxonomy" id="400682"/>
    <lineage>
        <taxon>Eukaryota</taxon>
        <taxon>Metazoa</taxon>
        <taxon>Porifera</taxon>
        <taxon>Demospongiae</taxon>
        <taxon>Heteroscleromorpha</taxon>
        <taxon>Haplosclerida</taxon>
        <taxon>Niphatidae</taxon>
        <taxon>Amphimedon</taxon>
    </lineage>
</organism>
<dbReference type="SUPFAM" id="SSF52833">
    <property type="entry name" value="Thioredoxin-like"/>
    <property type="match status" value="1"/>
</dbReference>
<keyword evidence="8" id="KW-0732">Signal</keyword>
<evidence type="ECO:0000256" key="4">
    <source>
        <dbReference type="ARBA" id="ARBA00022777"/>
    </source>
</evidence>
<reference evidence="11" key="1">
    <citation type="journal article" date="2010" name="Nature">
        <title>The Amphimedon queenslandica genome and the evolution of animal complexity.</title>
        <authorList>
            <person name="Srivastava M."/>
            <person name="Simakov O."/>
            <person name="Chapman J."/>
            <person name="Fahey B."/>
            <person name="Gauthier M.E."/>
            <person name="Mitros T."/>
            <person name="Richards G.S."/>
            <person name="Conaco C."/>
            <person name="Dacre M."/>
            <person name="Hellsten U."/>
            <person name="Larroux C."/>
            <person name="Putnam N.H."/>
            <person name="Stanke M."/>
            <person name="Adamska M."/>
            <person name="Darling A."/>
            <person name="Degnan S.M."/>
            <person name="Oakley T.H."/>
            <person name="Plachetzki D.C."/>
            <person name="Zhai Y."/>
            <person name="Adamski M."/>
            <person name="Calcino A."/>
            <person name="Cummins S.F."/>
            <person name="Goodstein D.M."/>
            <person name="Harris C."/>
            <person name="Jackson D.J."/>
            <person name="Leys S.P."/>
            <person name="Shu S."/>
            <person name="Woodcroft B.J."/>
            <person name="Vervoort M."/>
            <person name="Kosik K.S."/>
            <person name="Manning G."/>
            <person name="Degnan B.M."/>
            <person name="Rokhsar D.S."/>
        </authorList>
    </citation>
    <scope>NUCLEOTIDE SEQUENCE [LARGE SCALE GENOMIC DNA]</scope>
</reference>
<keyword evidence="5" id="KW-0067">ATP-binding</keyword>
<dbReference type="Pfam" id="PF00069">
    <property type="entry name" value="Pkinase"/>
    <property type="match status" value="1"/>
</dbReference>
<name>A0A1X7UCT3_AMPQE</name>
<dbReference type="PROSITE" id="PS50011">
    <property type="entry name" value="PROTEIN_KINASE_DOM"/>
    <property type="match status" value="1"/>
</dbReference>
<evidence type="ECO:0000256" key="3">
    <source>
        <dbReference type="ARBA" id="ARBA00022741"/>
    </source>
</evidence>
<evidence type="ECO:0000256" key="2">
    <source>
        <dbReference type="ARBA" id="ARBA00022679"/>
    </source>
</evidence>
<dbReference type="Gene3D" id="3.30.200.20">
    <property type="entry name" value="Phosphorylase Kinase, domain 1"/>
    <property type="match status" value="1"/>
</dbReference>
<dbReference type="SUPFAM" id="SSF56112">
    <property type="entry name" value="Protein kinase-like (PK-like)"/>
    <property type="match status" value="1"/>
</dbReference>
<dbReference type="InterPro" id="IPR011009">
    <property type="entry name" value="Kinase-like_dom_sf"/>
</dbReference>
<feature type="signal peptide" evidence="8">
    <location>
        <begin position="1"/>
        <end position="23"/>
    </location>
</feature>
<evidence type="ECO:0000259" key="9">
    <source>
        <dbReference type="PROSITE" id="PS50011"/>
    </source>
</evidence>
<evidence type="ECO:0000256" key="8">
    <source>
        <dbReference type="SAM" id="SignalP"/>
    </source>
</evidence>
<dbReference type="EnsemblMetazoa" id="XM_003388273.2">
    <property type="protein sequence ID" value="XP_003388321.1"/>
    <property type="gene ID" value="LOC100631577"/>
</dbReference>
<dbReference type="Proteomes" id="UP000007879">
    <property type="component" value="Unassembled WGS sequence"/>
</dbReference>
<dbReference type="PANTHER" id="PTHR24345:SF0">
    <property type="entry name" value="CELL CYCLE SERINE_THREONINE-PROTEIN KINASE CDC5_MSD2"/>
    <property type="match status" value="1"/>
</dbReference>
<dbReference type="STRING" id="400682.A0A1X7UCT3"/>
<evidence type="ECO:0000313" key="10">
    <source>
        <dbReference type="EnsemblMetazoa" id="Aqu2.1.25759_001"/>
    </source>
</evidence>
<dbReference type="OrthoDB" id="1405469at2759"/>
<dbReference type="Gene3D" id="1.10.510.10">
    <property type="entry name" value="Transferase(Phosphotransferase) domain 1"/>
    <property type="match status" value="1"/>
</dbReference>
<feature type="region of interest" description="Disordered" evidence="7">
    <location>
        <begin position="288"/>
        <end position="335"/>
    </location>
</feature>
<dbReference type="PROSITE" id="PS00108">
    <property type="entry name" value="PROTEIN_KINASE_ST"/>
    <property type="match status" value="1"/>
</dbReference>
<keyword evidence="6" id="KW-0175">Coiled coil</keyword>
<proteinExistence type="predicted"/>
<evidence type="ECO:0000256" key="5">
    <source>
        <dbReference type="ARBA" id="ARBA00022840"/>
    </source>
</evidence>
<dbReference type="EnsemblMetazoa" id="Aqu2.1.25759_001">
    <property type="protein sequence ID" value="Aqu2.1.25759_001"/>
    <property type="gene ID" value="Aqu2.1.25759"/>
</dbReference>
<dbReference type="AlphaFoldDB" id="A0A1X7UCT3"/>
<feature type="compositionally biased region" description="Polar residues" evidence="7">
    <location>
        <begin position="320"/>
        <end position="332"/>
    </location>
</feature>
<dbReference type="GO" id="GO:0005524">
    <property type="term" value="F:ATP binding"/>
    <property type="evidence" value="ECO:0007669"/>
    <property type="project" value="UniProtKB-KW"/>
</dbReference>
<keyword evidence="2" id="KW-0808">Transferase</keyword>
<dbReference type="InParanoid" id="A0A1X7UCT3"/>